<proteinExistence type="predicted"/>
<dbReference type="SUPFAM" id="SSF52540">
    <property type="entry name" value="P-loop containing nucleoside triphosphate hydrolases"/>
    <property type="match status" value="1"/>
</dbReference>
<dbReference type="SMART" id="SM00382">
    <property type="entry name" value="AAA"/>
    <property type="match status" value="1"/>
</dbReference>
<accession>A0A369UP68</accession>
<dbReference type="PANTHER" id="PTHR46411">
    <property type="entry name" value="FAMILY ATPASE, PUTATIVE-RELATED"/>
    <property type="match status" value="1"/>
</dbReference>
<protein>
    <submittedName>
        <fullName evidence="2">ATP-binding protein</fullName>
    </submittedName>
</protein>
<name>A0A369UP68_9GAMM</name>
<dbReference type="PANTHER" id="PTHR46411:SF3">
    <property type="entry name" value="AAA+ ATPASE DOMAIN-CONTAINING PROTEIN"/>
    <property type="match status" value="1"/>
</dbReference>
<dbReference type="InterPro" id="IPR003593">
    <property type="entry name" value="AAA+_ATPase"/>
</dbReference>
<dbReference type="RefSeq" id="WP_114845080.1">
    <property type="nucleotide sequence ID" value="NZ_JBHSPE010000008.1"/>
</dbReference>
<keyword evidence="2" id="KW-0547">Nucleotide-binding</keyword>
<gene>
    <name evidence="2" type="ORF">DVJ77_08675</name>
</gene>
<feature type="domain" description="AAA+ ATPase" evidence="1">
    <location>
        <begin position="440"/>
        <end position="572"/>
    </location>
</feature>
<dbReference type="GO" id="GO:0016887">
    <property type="term" value="F:ATP hydrolysis activity"/>
    <property type="evidence" value="ECO:0007669"/>
    <property type="project" value="InterPro"/>
</dbReference>
<evidence type="ECO:0000259" key="1">
    <source>
        <dbReference type="SMART" id="SM00382"/>
    </source>
</evidence>
<dbReference type="OrthoDB" id="9809379at2"/>
<evidence type="ECO:0000313" key="3">
    <source>
        <dbReference type="Proteomes" id="UP000253782"/>
    </source>
</evidence>
<sequence>MTALPRSEHWLTENQQALTQALAALRAYVRGEADAAPVAPLSIPSLARIARLFGLSHFEASVLLLCAAQELDGTLRQAYAARQGTDAPPWATFGLALSLFPDGHWSALGASAPLRYWCLIELDSTEGVVTGRLRISETVLHHLLGIVELDERLAPLMRPSPAPEILAPSHGEALLRLGQRWPGPRENDGALPALELTGIDPQELQAAAACVCTNAGLHLVSIAATDLSSQPELLDIQLRRLQRDLTLIDACLLLDASETQDKPTQDRAINVVERIDRGPIVIARTPLRGWLRRRPYSYSLKVPEGHDRKRLWVEALSGIELPDGALERAMGQFHLSASALRSVAQKLRADMNDIDTAAPDAVESGSTRHDLGERLWLHCRGEGAAALAGLAESVPVRARWDDLVLPEVQIALLRSLIAHLRSRTQVFDDWGFAAHSARGLGTAALFCGASGTGKTMAAEIVAGALQLDLWRIDLSQVVSKWIGETEKNLAQIFDAADAGGAVLLFDEADALFGKRSEVKDSHDRYANLEISFLLQRMENYRGLAVLTTNNESALDQAFLRRLRVIVPFPFPDAQMRERIWQRIFPAQTPLEGVRTDKLARLQFSGGTIRNVALTAAFLAAGAGTPITMPHLRTAAEIESTKIKRPFSRTETVDWL</sequence>
<comment type="caution">
    <text evidence="2">The sequence shown here is derived from an EMBL/GenBank/DDBJ whole genome shotgun (WGS) entry which is preliminary data.</text>
</comment>
<dbReference type="InterPro" id="IPR003959">
    <property type="entry name" value="ATPase_AAA_core"/>
</dbReference>
<dbReference type="Proteomes" id="UP000253782">
    <property type="component" value="Unassembled WGS sequence"/>
</dbReference>
<reference evidence="2 3" key="1">
    <citation type="submission" date="2018-07" db="EMBL/GenBank/DDBJ databases">
        <title>Dyella tabacisoli L4-6T, whole genome shotgun sequence.</title>
        <authorList>
            <person name="Zhou X.-K."/>
            <person name="Li W.-J."/>
            <person name="Duan Y.-Q."/>
        </authorList>
    </citation>
    <scope>NUCLEOTIDE SEQUENCE [LARGE SCALE GENOMIC DNA]</scope>
    <source>
        <strain evidence="2 3">L4-6</strain>
    </source>
</reference>
<dbReference type="CDD" id="cd19481">
    <property type="entry name" value="RecA-like_protease"/>
    <property type="match status" value="1"/>
</dbReference>
<evidence type="ECO:0000313" key="2">
    <source>
        <dbReference type="EMBL" id="RDD82123.1"/>
    </source>
</evidence>
<dbReference type="AlphaFoldDB" id="A0A369UP68"/>
<keyword evidence="2" id="KW-0067">ATP-binding</keyword>
<dbReference type="EMBL" id="QQAH01000007">
    <property type="protein sequence ID" value="RDD82123.1"/>
    <property type="molecule type" value="Genomic_DNA"/>
</dbReference>
<dbReference type="Pfam" id="PF00004">
    <property type="entry name" value="AAA"/>
    <property type="match status" value="1"/>
</dbReference>
<dbReference type="Gene3D" id="3.40.50.300">
    <property type="entry name" value="P-loop containing nucleotide triphosphate hydrolases"/>
    <property type="match status" value="1"/>
</dbReference>
<dbReference type="InterPro" id="IPR027417">
    <property type="entry name" value="P-loop_NTPase"/>
</dbReference>
<dbReference type="InterPro" id="IPR054472">
    <property type="entry name" value="WHD"/>
</dbReference>
<dbReference type="GO" id="GO:0005524">
    <property type="term" value="F:ATP binding"/>
    <property type="evidence" value="ECO:0007669"/>
    <property type="project" value="UniProtKB-KW"/>
</dbReference>
<keyword evidence="3" id="KW-1185">Reference proteome</keyword>
<dbReference type="Pfam" id="PF22977">
    <property type="entry name" value="WHD"/>
    <property type="match status" value="1"/>
</dbReference>
<organism evidence="2 3">
    <name type="scientific">Dyella tabacisoli</name>
    <dbReference type="NCBI Taxonomy" id="2282381"/>
    <lineage>
        <taxon>Bacteria</taxon>
        <taxon>Pseudomonadati</taxon>
        <taxon>Pseudomonadota</taxon>
        <taxon>Gammaproteobacteria</taxon>
        <taxon>Lysobacterales</taxon>
        <taxon>Rhodanobacteraceae</taxon>
        <taxon>Dyella</taxon>
    </lineage>
</organism>